<feature type="domain" description="Major facilitator superfamily (MFS) profile" evidence="8">
    <location>
        <begin position="13"/>
        <end position="391"/>
    </location>
</feature>
<keyword evidence="10" id="KW-1185">Reference proteome</keyword>
<feature type="transmembrane region" description="Helical" evidence="7">
    <location>
        <begin position="169"/>
        <end position="191"/>
    </location>
</feature>
<dbReference type="PROSITE" id="PS50850">
    <property type="entry name" value="MFS"/>
    <property type="match status" value="1"/>
</dbReference>
<feature type="transmembrane region" description="Helical" evidence="7">
    <location>
        <begin position="106"/>
        <end position="126"/>
    </location>
</feature>
<keyword evidence="6 7" id="KW-0472">Membrane</keyword>
<protein>
    <submittedName>
        <fullName evidence="9">MFS transporter</fullName>
    </submittedName>
</protein>
<dbReference type="Proteomes" id="UP000249254">
    <property type="component" value="Unassembled WGS sequence"/>
</dbReference>
<evidence type="ECO:0000256" key="2">
    <source>
        <dbReference type="ARBA" id="ARBA00008432"/>
    </source>
</evidence>
<feature type="transmembrane region" description="Helical" evidence="7">
    <location>
        <begin position="333"/>
        <end position="353"/>
    </location>
</feature>
<feature type="transmembrane region" description="Helical" evidence="7">
    <location>
        <begin position="274"/>
        <end position="295"/>
    </location>
</feature>
<name>A0A328ACH5_9CAUL</name>
<proteinExistence type="inferred from homology"/>
<evidence type="ECO:0000313" key="9">
    <source>
        <dbReference type="EMBL" id="RAK51906.1"/>
    </source>
</evidence>
<feature type="transmembrane region" description="Helical" evidence="7">
    <location>
        <begin position="82"/>
        <end position="100"/>
    </location>
</feature>
<keyword evidence="3 7" id="KW-0812">Transmembrane</keyword>
<dbReference type="RefSeq" id="WP_111530468.1">
    <property type="nucleotide sequence ID" value="NZ_JBHRSG010000003.1"/>
</dbReference>
<dbReference type="SUPFAM" id="SSF103473">
    <property type="entry name" value="MFS general substrate transporter"/>
    <property type="match status" value="1"/>
</dbReference>
<gene>
    <name evidence="9" type="ORF">DJ017_19015</name>
</gene>
<evidence type="ECO:0000256" key="7">
    <source>
        <dbReference type="SAM" id="Phobius"/>
    </source>
</evidence>
<organism evidence="9 10">
    <name type="scientific">Phenylobacterium soli</name>
    <dbReference type="NCBI Taxonomy" id="2170551"/>
    <lineage>
        <taxon>Bacteria</taxon>
        <taxon>Pseudomonadati</taxon>
        <taxon>Pseudomonadota</taxon>
        <taxon>Alphaproteobacteria</taxon>
        <taxon>Caulobacterales</taxon>
        <taxon>Caulobacteraceae</taxon>
        <taxon>Phenylobacterium</taxon>
    </lineage>
</organism>
<dbReference type="InterPro" id="IPR036259">
    <property type="entry name" value="MFS_trans_sf"/>
</dbReference>
<evidence type="ECO:0000256" key="4">
    <source>
        <dbReference type="ARBA" id="ARBA00022989"/>
    </source>
</evidence>
<keyword evidence="5" id="KW-0534">Nitrate assimilation</keyword>
<feature type="transmembrane region" description="Helical" evidence="7">
    <location>
        <begin position="241"/>
        <end position="262"/>
    </location>
</feature>
<evidence type="ECO:0000256" key="1">
    <source>
        <dbReference type="ARBA" id="ARBA00004141"/>
    </source>
</evidence>
<dbReference type="Gene3D" id="1.20.1250.20">
    <property type="entry name" value="MFS general substrate transporter like domains"/>
    <property type="match status" value="1"/>
</dbReference>
<reference evidence="10" key="1">
    <citation type="submission" date="2018-05" db="EMBL/GenBank/DDBJ databases">
        <authorList>
            <person name="Li X."/>
        </authorList>
    </citation>
    <scope>NUCLEOTIDE SEQUENCE [LARGE SCALE GENOMIC DNA]</scope>
    <source>
        <strain evidence="10">LX32</strain>
    </source>
</reference>
<dbReference type="InterPro" id="IPR044772">
    <property type="entry name" value="NO3_transporter"/>
</dbReference>
<sequence>MLSRSFFKAGHTPTLFAAFLYFDLSFMVWVLLGPLGVAIAKTFHLNPAEKGFMVAVPVLAGAVLRLVAGVMVDHIGPKKTGIIGQLVVMAGLLAAWRLGVNSYHQVLALGVILGVAGASFAVALPLASRWYPPEHQGLALGIAGAGNSGTALAALFAPSLAQTYGWTNVIGLAAAPLAVAFLVYVIFAKDAPNRPAPKRLAEYLDVLKTRDAWWLMALYGVTFGGFVGLSSSLTIYFNAEYALPAVTAGFFTAACVFAGSFIRPVGGALADRFGGVRTLSVVYVLAALGLAVASFQLPSAWVALAVLMFSMMALGAGNGAVFQLAPQRFGKEIGVVTGVVGMTGGAGGFYLASSLGWAKQVTGSYQGGLLAFAGLALLALVGLTGVKARWRRTWPELSPAAGAALRL</sequence>
<dbReference type="GO" id="GO:0042128">
    <property type="term" value="P:nitrate assimilation"/>
    <property type="evidence" value="ECO:0007669"/>
    <property type="project" value="UniProtKB-KW"/>
</dbReference>
<evidence type="ECO:0000313" key="10">
    <source>
        <dbReference type="Proteomes" id="UP000249254"/>
    </source>
</evidence>
<feature type="transmembrane region" description="Helical" evidence="7">
    <location>
        <begin position="52"/>
        <end position="70"/>
    </location>
</feature>
<dbReference type="AlphaFoldDB" id="A0A328ACH5"/>
<dbReference type="InterPro" id="IPR020846">
    <property type="entry name" value="MFS_dom"/>
</dbReference>
<dbReference type="GO" id="GO:0015112">
    <property type="term" value="F:nitrate transmembrane transporter activity"/>
    <property type="evidence" value="ECO:0007669"/>
    <property type="project" value="InterPro"/>
</dbReference>
<comment type="caution">
    <text evidence="9">The sequence shown here is derived from an EMBL/GenBank/DDBJ whole genome shotgun (WGS) entry which is preliminary data.</text>
</comment>
<evidence type="ECO:0000256" key="6">
    <source>
        <dbReference type="ARBA" id="ARBA00023136"/>
    </source>
</evidence>
<keyword evidence="4 7" id="KW-1133">Transmembrane helix</keyword>
<dbReference type="EMBL" id="QFYQ01000002">
    <property type="protein sequence ID" value="RAK51906.1"/>
    <property type="molecule type" value="Genomic_DNA"/>
</dbReference>
<evidence type="ECO:0000256" key="5">
    <source>
        <dbReference type="ARBA" id="ARBA00023063"/>
    </source>
</evidence>
<feature type="transmembrane region" description="Helical" evidence="7">
    <location>
        <begin position="12"/>
        <end position="32"/>
    </location>
</feature>
<feature type="transmembrane region" description="Helical" evidence="7">
    <location>
        <begin position="212"/>
        <end position="235"/>
    </location>
</feature>
<evidence type="ECO:0000259" key="8">
    <source>
        <dbReference type="PROSITE" id="PS50850"/>
    </source>
</evidence>
<dbReference type="GO" id="GO:0016020">
    <property type="term" value="C:membrane"/>
    <property type="evidence" value="ECO:0007669"/>
    <property type="project" value="UniProtKB-SubCell"/>
</dbReference>
<comment type="similarity">
    <text evidence="2">Belongs to the major facilitator superfamily. Nitrate/nitrite porter (TC 2.A.1.8) family.</text>
</comment>
<dbReference type="Pfam" id="PF07690">
    <property type="entry name" value="MFS_1"/>
    <property type="match status" value="1"/>
</dbReference>
<dbReference type="OrthoDB" id="9771451at2"/>
<feature type="transmembrane region" description="Helical" evidence="7">
    <location>
        <begin position="301"/>
        <end position="321"/>
    </location>
</feature>
<comment type="subcellular location">
    <subcellularLocation>
        <location evidence="1">Membrane</location>
        <topology evidence="1">Multi-pass membrane protein</topology>
    </subcellularLocation>
</comment>
<accession>A0A328ACH5</accession>
<dbReference type="CDD" id="cd17341">
    <property type="entry name" value="MFS_NRT2_like"/>
    <property type="match status" value="1"/>
</dbReference>
<dbReference type="InterPro" id="IPR011701">
    <property type="entry name" value="MFS"/>
</dbReference>
<dbReference type="PANTHER" id="PTHR23515">
    <property type="entry name" value="HIGH-AFFINITY NITRATE TRANSPORTER 2.3"/>
    <property type="match status" value="1"/>
</dbReference>
<feature type="transmembrane region" description="Helical" evidence="7">
    <location>
        <begin position="365"/>
        <end position="386"/>
    </location>
</feature>
<evidence type="ECO:0000256" key="3">
    <source>
        <dbReference type="ARBA" id="ARBA00022692"/>
    </source>
</evidence>